<name>A0AAD0U3P7_9GAMM</name>
<gene>
    <name evidence="1" type="ORF">D9T18_08165</name>
</gene>
<organism evidence="1 2">
    <name type="scientific">Pseudoalteromonas agarivorans</name>
    <dbReference type="NCBI Taxonomy" id="176102"/>
    <lineage>
        <taxon>Bacteria</taxon>
        <taxon>Pseudomonadati</taxon>
        <taxon>Pseudomonadota</taxon>
        <taxon>Gammaproteobacteria</taxon>
        <taxon>Alteromonadales</taxon>
        <taxon>Pseudoalteromonadaceae</taxon>
        <taxon>Pseudoalteromonas</taxon>
    </lineage>
</organism>
<dbReference type="Proteomes" id="UP000279995">
    <property type="component" value="Chromosome I"/>
</dbReference>
<dbReference type="AlphaFoldDB" id="A0AAD0U3P7"/>
<protein>
    <submittedName>
        <fullName evidence="1">Uncharacterized protein</fullName>
    </submittedName>
</protein>
<proteinExistence type="predicted"/>
<dbReference type="EMBL" id="CP033065">
    <property type="protein sequence ID" value="AYM86684.1"/>
    <property type="molecule type" value="Genomic_DNA"/>
</dbReference>
<evidence type="ECO:0000313" key="1">
    <source>
        <dbReference type="EMBL" id="AYM86684.1"/>
    </source>
</evidence>
<reference evidence="1 2" key="1">
    <citation type="submission" date="2018-10" db="EMBL/GenBank/DDBJ databases">
        <title>Complete Genome Sequence and Transcriptomic Profiles of a Marine Bacterium, Pseudoalteromonas agarivorans Hao 2018.</title>
        <authorList>
            <person name="Hao L."/>
        </authorList>
    </citation>
    <scope>NUCLEOTIDE SEQUENCE [LARGE SCALE GENOMIC DNA]</scope>
    <source>
        <strain evidence="1 2">Hao 2018</strain>
    </source>
</reference>
<evidence type="ECO:0000313" key="2">
    <source>
        <dbReference type="Proteomes" id="UP000279995"/>
    </source>
</evidence>
<sequence length="97" mass="11371">MHNYLLNSKYRPLKLNFDSVKYQLDSTQSLGTHVNFKYVKYTEGKTVIIHSVALSMLALLEGHAYSQEQLFKLKAYQFQNDIISEKLLYHEIKSLRS</sequence>
<accession>A0AAD0U3P7</accession>